<dbReference type="EMBL" id="QZAA01000041">
    <property type="protein sequence ID" value="RQD78016.1"/>
    <property type="molecule type" value="Genomic_DNA"/>
</dbReference>
<evidence type="ECO:0000256" key="4">
    <source>
        <dbReference type="ARBA" id="ARBA00023004"/>
    </source>
</evidence>
<dbReference type="Gene3D" id="3.30.70.20">
    <property type="match status" value="1"/>
</dbReference>
<sequence length="605" mass="65589">MTAKPKIIVGLGTCGIAAGGKDVYQAIEKALAENNIDAELTQTGCIGACENEVLVDVIKPGQPRITYGKVLPEKAGEVVTEHILKDQISRDYVLGKIGEGDLPAEYEDIPVFFEDLPFYQKQNRLCLRNCGFINPEIIDEYVARDGYEALKKVITTMKPEEVVEEVKKSGLRGRGGGGFPAGLKWEFTMKAEGDKKYIVCNADEGDPGAFMDRSILEGDPHSVLEGMAIAGYAVGADEGYIYCRAEYPLAVKRLKLAIEQAKEKNYLGNNIMGTDFSFEMKVKEGAGAFVCGEETALLMSIEGKRGMPRPRPPFPAQKGLFDKPTCLNNVETFGNVPVVFLRGADYFASIGTEGSKGTKVFALTGSINRTGLAEVPMGITIQEVVYDVAGGLPGDGEFKAVQVGGPSGGCIPKNLLHLPIDYDSLTDAGAMMGSGGLVVMGEDTCMVDIARYFLSFTQNESCGKCTPCREGTKRMLEILQRITTGEGEPEDIEKLKTLGDAIRETSLCGLGQTAPNPVLTTLRYFQDEYEKHIFDKRCPAGICVDLLIYAIDPELCDGCRRCVKACPVDAISGEKKELHVIDTELCIKCGACVEKCKQEAIKLQS</sequence>
<evidence type="ECO:0000259" key="6">
    <source>
        <dbReference type="PROSITE" id="PS51379"/>
    </source>
</evidence>
<keyword evidence="4" id="KW-0408">Iron</keyword>
<dbReference type="SUPFAM" id="SSF140490">
    <property type="entry name" value="Nqo1C-terminal domain-like"/>
    <property type="match status" value="1"/>
</dbReference>
<dbReference type="PROSITE" id="PS51379">
    <property type="entry name" value="4FE4S_FER_2"/>
    <property type="match status" value="2"/>
</dbReference>
<reference evidence="7 8" key="1">
    <citation type="submission" date="2018-08" db="EMBL/GenBank/DDBJ databases">
        <title>The metabolism and importance of syntrophic acetate oxidation coupled to methane or sulfide production in haloalkaline environments.</title>
        <authorList>
            <person name="Timmers P.H.A."/>
            <person name="Vavourakis C.D."/>
            <person name="Sorokin D.Y."/>
            <person name="Sinninghe Damste J.S."/>
            <person name="Muyzer G."/>
            <person name="Stams A.J.M."/>
            <person name="Plugge C.M."/>
        </authorList>
    </citation>
    <scope>NUCLEOTIDE SEQUENCE [LARGE SCALE GENOMIC DNA]</scope>
    <source>
        <strain evidence="7">MSAO_Bac1</strain>
    </source>
</reference>
<dbReference type="InterPro" id="IPR037207">
    <property type="entry name" value="Nuop51_4Fe4S-bd_sf"/>
</dbReference>
<dbReference type="PROSITE" id="PS00645">
    <property type="entry name" value="COMPLEX1_51K_2"/>
    <property type="match status" value="1"/>
</dbReference>
<keyword evidence="5" id="KW-0411">Iron-sulfur</keyword>
<dbReference type="Gene3D" id="3.40.30.10">
    <property type="entry name" value="Glutaredoxin"/>
    <property type="match status" value="1"/>
</dbReference>
<accession>A0A424YI88</accession>
<dbReference type="InterPro" id="IPR019575">
    <property type="entry name" value="Nuop51_4Fe4S-bd"/>
</dbReference>
<comment type="similarity">
    <text evidence="1">Belongs to the complex I 51 kDa subunit family.</text>
</comment>
<dbReference type="Pfam" id="PF13237">
    <property type="entry name" value="Fer4_10"/>
    <property type="match status" value="1"/>
</dbReference>
<dbReference type="Pfam" id="PF01512">
    <property type="entry name" value="Complex1_51K"/>
    <property type="match status" value="1"/>
</dbReference>
<evidence type="ECO:0000256" key="5">
    <source>
        <dbReference type="ARBA" id="ARBA00023014"/>
    </source>
</evidence>
<dbReference type="Pfam" id="PF10589">
    <property type="entry name" value="NADH_4Fe-4S"/>
    <property type="match status" value="1"/>
</dbReference>
<dbReference type="AlphaFoldDB" id="A0A424YI88"/>
<dbReference type="SUPFAM" id="SSF142019">
    <property type="entry name" value="Nqo1 FMN-binding domain-like"/>
    <property type="match status" value="1"/>
</dbReference>
<dbReference type="GO" id="GO:0051539">
    <property type="term" value="F:4 iron, 4 sulfur cluster binding"/>
    <property type="evidence" value="ECO:0007669"/>
    <property type="project" value="UniProtKB-KW"/>
</dbReference>
<dbReference type="GO" id="GO:0010181">
    <property type="term" value="F:FMN binding"/>
    <property type="evidence" value="ECO:0007669"/>
    <property type="project" value="InterPro"/>
</dbReference>
<dbReference type="CDD" id="cd10549">
    <property type="entry name" value="MtMvhB_like"/>
    <property type="match status" value="1"/>
</dbReference>
<comment type="caution">
    <text evidence="7">The sequence shown here is derived from an EMBL/GenBank/DDBJ whole genome shotgun (WGS) entry which is preliminary data.</text>
</comment>
<dbReference type="InterPro" id="IPR036249">
    <property type="entry name" value="Thioredoxin-like_sf"/>
</dbReference>
<dbReference type="Gene3D" id="3.40.50.11540">
    <property type="entry name" value="NADH-ubiquinone oxidoreductase 51kDa subunit"/>
    <property type="match status" value="1"/>
</dbReference>
<name>A0A424YI88_9FIRM</name>
<dbReference type="PROSITE" id="PS00198">
    <property type="entry name" value="4FE4S_FER_1"/>
    <property type="match status" value="1"/>
</dbReference>
<dbReference type="InterPro" id="IPR001949">
    <property type="entry name" value="NADH-UbQ_OxRdtase_51kDa_CS"/>
</dbReference>
<feature type="domain" description="4Fe-4S ferredoxin-type" evidence="6">
    <location>
        <begin position="547"/>
        <end position="576"/>
    </location>
</feature>
<protein>
    <submittedName>
        <fullName evidence="7">NADH-quinone oxidoreductase subunit NuoF</fullName>
    </submittedName>
</protein>
<dbReference type="InterPro" id="IPR011538">
    <property type="entry name" value="Nuo51_FMN-bd"/>
</dbReference>
<dbReference type="FunFam" id="1.20.1440.230:FF:000001">
    <property type="entry name" value="Mitochondrial NADH dehydrogenase flavoprotein 1"/>
    <property type="match status" value="1"/>
</dbReference>
<organism evidence="7 8">
    <name type="scientific">Candidatus Syntrophonatronum acetioxidans</name>
    <dbReference type="NCBI Taxonomy" id="1795816"/>
    <lineage>
        <taxon>Bacteria</taxon>
        <taxon>Bacillati</taxon>
        <taxon>Bacillota</taxon>
        <taxon>Clostridia</taxon>
        <taxon>Eubacteriales</taxon>
        <taxon>Syntrophomonadaceae</taxon>
        <taxon>Candidatus Syntrophonatronum</taxon>
    </lineage>
</organism>
<dbReference type="FunFam" id="3.40.50.11540:FF:000001">
    <property type="entry name" value="NADH dehydrogenase [ubiquinone] flavoprotein 1, mitochondrial"/>
    <property type="match status" value="1"/>
</dbReference>
<keyword evidence="2" id="KW-0004">4Fe-4S</keyword>
<dbReference type="SUPFAM" id="SSF52833">
    <property type="entry name" value="Thioredoxin-like"/>
    <property type="match status" value="1"/>
</dbReference>
<dbReference type="Proteomes" id="UP000285138">
    <property type="component" value="Unassembled WGS sequence"/>
</dbReference>
<dbReference type="NCBIfam" id="NF010120">
    <property type="entry name" value="PRK13596.1"/>
    <property type="match status" value="1"/>
</dbReference>
<feature type="domain" description="4Fe-4S ferredoxin-type" evidence="6">
    <location>
        <begin position="577"/>
        <end position="605"/>
    </location>
</feature>
<dbReference type="InterPro" id="IPR037225">
    <property type="entry name" value="Nuo51_FMN-bd_sf"/>
</dbReference>
<dbReference type="InterPro" id="IPR017900">
    <property type="entry name" value="4Fe4S_Fe_S_CS"/>
</dbReference>
<dbReference type="SUPFAM" id="SSF54862">
    <property type="entry name" value="4Fe-4S ferredoxins"/>
    <property type="match status" value="1"/>
</dbReference>
<dbReference type="GO" id="GO:0008137">
    <property type="term" value="F:NADH dehydrogenase (ubiquinone) activity"/>
    <property type="evidence" value="ECO:0007669"/>
    <property type="project" value="InterPro"/>
</dbReference>
<dbReference type="Gene3D" id="1.20.1440.230">
    <property type="entry name" value="NADH-ubiquinone oxidoreductase 51kDa subunit, iron-sulphur binding domain"/>
    <property type="match status" value="1"/>
</dbReference>
<dbReference type="CDD" id="cd02980">
    <property type="entry name" value="TRX_Fd_family"/>
    <property type="match status" value="1"/>
</dbReference>
<dbReference type="SUPFAM" id="SSF142984">
    <property type="entry name" value="Nqo1 middle domain-like"/>
    <property type="match status" value="1"/>
</dbReference>
<evidence type="ECO:0000256" key="2">
    <source>
        <dbReference type="ARBA" id="ARBA00022485"/>
    </source>
</evidence>
<evidence type="ECO:0000313" key="7">
    <source>
        <dbReference type="EMBL" id="RQD78016.1"/>
    </source>
</evidence>
<dbReference type="InterPro" id="IPR017896">
    <property type="entry name" value="4Fe4S_Fe-S-bd"/>
</dbReference>
<gene>
    <name evidence="7" type="primary">nuoF</name>
    <name evidence="7" type="ORF">D5R97_01125</name>
</gene>
<dbReference type="Gene3D" id="6.10.250.1450">
    <property type="match status" value="1"/>
</dbReference>
<dbReference type="PANTHER" id="PTHR43578">
    <property type="entry name" value="NADH-QUINONE OXIDOREDUCTASE SUBUNIT F"/>
    <property type="match status" value="1"/>
</dbReference>
<dbReference type="PANTHER" id="PTHR43578:SF3">
    <property type="entry name" value="NADH-QUINONE OXIDOREDUCTASE SUBUNIT F"/>
    <property type="match status" value="1"/>
</dbReference>
<evidence type="ECO:0000256" key="3">
    <source>
        <dbReference type="ARBA" id="ARBA00022723"/>
    </source>
</evidence>
<dbReference type="Gene3D" id="3.10.20.600">
    <property type="match status" value="1"/>
</dbReference>
<proteinExistence type="inferred from homology"/>
<keyword evidence="3" id="KW-0479">Metal-binding</keyword>
<evidence type="ECO:0000256" key="1">
    <source>
        <dbReference type="ARBA" id="ARBA00007523"/>
    </source>
</evidence>
<dbReference type="GO" id="GO:0046872">
    <property type="term" value="F:metal ion binding"/>
    <property type="evidence" value="ECO:0007669"/>
    <property type="project" value="UniProtKB-KW"/>
</dbReference>
<evidence type="ECO:0000313" key="8">
    <source>
        <dbReference type="Proteomes" id="UP000285138"/>
    </source>
</evidence>
<dbReference type="SMART" id="SM00928">
    <property type="entry name" value="NADH_4Fe-4S"/>
    <property type="match status" value="1"/>
</dbReference>